<sequence length="210" mass="24001">MNIFLRLHSKFMQKSPWTTVAFSTGLVMSTGDAISQKFVEKKERIDRKRYLRYWAFGVIIAGPLFHGWYLRLQKIFGHTKFAPFKMVVVDQMLFAPAFPPFFLGVMGLMKGDSFPVIKQKIQQDYTDILTSCWSLWPGVQFFNFLFVPLSHRVLFNNVVALGWDTYLAWKADSRQRDSPEPRVLSPELSAVSLPSLTEGPASPLALSMAI</sequence>
<dbReference type="PANTHER" id="PTHR11266:SF17">
    <property type="entry name" value="PROTEIN MPV17"/>
    <property type="match status" value="1"/>
</dbReference>
<evidence type="ECO:0000256" key="3">
    <source>
        <dbReference type="ARBA" id="ARBA00022692"/>
    </source>
</evidence>
<evidence type="ECO:0000256" key="5">
    <source>
        <dbReference type="ARBA" id="ARBA00023136"/>
    </source>
</evidence>
<reference evidence="9" key="2">
    <citation type="submission" date="2025-08" db="UniProtKB">
        <authorList>
            <consortium name="RefSeq"/>
        </authorList>
    </citation>
    <scope>IDENTIFICATION</scope>
    <source>
        <tissue evidence="9">Whole sample</tissue>
    </source>
</reference>
<evidence type="ECO:0000256" key="4">
    <source>
        <dbReference type="ARBA" id="ARBA00022989"/>
    </source>
</evidence>
<evidence type="ECO:0000256" key="7">
    <source>
        <dbReference type="RuleBase" id="RU363053"/>
    </source>
</evidence>
<dbReference type="PANTHER" id="PTHR11266">
    <property type="entry name" value="PEROXISOMAL MEMBRANE PROTEIN 2, PXMP2 MPV17"/>
    <property type="match status" value="1"/>
</dbReference>
<gene>
    <name evidence="9" type="primary">LOC111104085</name>
</gene>
<dbReference type="GO" id="GO:0005739">
    <property type="term" value="C:mitochondrion"/>
    <property type="evidence" value="ECO:0007669"/>
    <property type="project" value="TreeGrafter"/>
</dbReference>
<dbReference type="OrthoDB" id="430207at2759"/>
<dbReference type="KEGG" id="cvn:111104085"/>
<comment type="subcellular location">
    <subcellularLocation>
        <location evidence="1">Membrane</location>
        <topology evidence="1">Multi-pass membrane protein</topology>
    </subcellularLocation>
</comment>
<proteinExistence type="inferred from homology"/>
<dbReference type="InterPro" id="IPR007248">
    <property type="entry name" value="Mpv17_PMP22"/>
</dbReference>
<keyword evidence="5 7" id="KW-0472">Membrane</keyword>
<feature type="transmembrane region" description="Helical" evidence="7">
    <location>
        <begin position="51"/>
        <end position="71"/>
    </location>
</feature>
<evidence type="ECO:0000313" key="9">
    <source>
        <dbReference type="RefSeq" id="XP_022293538.1"/>
    </source>
</evidence>
<keyword evidence="3 7" id="KW-0812">Transmembrane</keyword>
<evidence type="ECO:0000256" key="6">
    <source>
        <dbReference type="ARBA" id="ARBA00049743"/>
    </source>
</evidence>
<keyword evidence="4 7" id="KW-1133">Transmembrane helix</keyword>
<name>A0A8B8ASB0_CRAVI</name>
<dbReference type="Pfam" id="PF04117">
    <property type="entry name" value="Mpv17_PMP22"/>
    <property type="match status" value="1"/>
</dbReference>
<comment type="similarity">
    <text evidence="2 7">Belongs to the peroxisomal membrane protein PXMP2/4 family.</text>
</comment>
<reference evidence="8" key="1">
    <citation type="submission" date="2024-06" db="UniProtKB">
        <authorList>
            <consortium name="RefSeq"/>
        </authorList>
    </citation>
    <scope>NUCLEOTIDE SEQUENCE [LARGE SCALE GENOMIC DNA]</scope>
</reference>
<protein>
    <recommendedName>
        <fullName evidence="6">Mitochondrial inner membrane protein Mpv17</fullName>
    </recommendedName>
</protein>
<evidence type="ECO:0000256" key="2">
    <source>
        <dbReference type="ARBA" id="ARBA00006824"/>
    </source>
</evidence>
<evidence type="ECO:0000313" key="8">
    <source>
        <dbReference type="Proteomes" id="UP000694844"/>
    </source>
</evidence>
<organism evidence="8 9">
    <name type="scientific">Crassostrea virginica</name>
    <name type="common">Eastern oyster</name>
    <dbReference type="NCBI Taxonomy" id="6565"/>
    <lineage>
        <taxon>Eukaryota</taxon>
        <taxon>Metazoa</taxon>
        <taxon>Spiralia</taxon>
        <taxon>Lophotrochozoa</taxon>
        <taxon>Mollusca</taxon>
        <taxon>Bivalvia</taxon>
        <taxon>Autobranchia</taxon>
        <taxon>Pteriomorphia</taxon>
        <taxon>Ostreida</taxon>
        <taxon>Ostreoidea</taxon>
        <taxon>Ostreidae</taxon>
        <taxon>Crassostrea</taxon>
    </lineage>
</organism>
<dbReference type="GeneID" id="111104085"/>
<keyword evidence="8" id="KW-1185">Reference proteome</keyword>
<feature type="transmembrane region" description="Helical" evidence="7">
    <location>
        <begin position="91"/>
        <end position="109"/>
    </location>
</feature>
<dbReference type="GO" id="GO:0016020">
    <property type="term" value="C:membrane"/>
    <property type="evidence" value="ECO:0007669"/>
    <property type="project" value="UniProtKB-SubCell"/>
</dbReference>
<dbReference type="RefSeq" id="XP_022293538.1">
    <property type="nucleotide sequence ID" value="XM_022437830.1"/>
</dbReference>
<accession>A0A8B8ASB0</accession>
<dbReference type="AlphaFoldDB" id="A0A8B8ASB0"/>
<dbReference type="Proteomes" id="UP000694844">
    <property type="component" value="Chromosome 1"/>
</dbReference>
<evidence type="ECO:0000256" key="1">
    <source>
        <dbReference type="ARBA" id="ARBA00004141"/>
    </source>
</evidence>